<feature type="compositionally biased region" description="Basic and acidic residues" evidence="1">
    <location>
        <begin position="76"/>
        <end position="86"/>
    </location>
</feature>
<feature type="region of interest" description="Disordered" evidence="1">
    <location>
        <begin position="67"/>
        <end position="110"/>
    </location>
</feature>
<evidence type="ECO:0000313" key="3">
    <source>
        <dbReference type="Proteomes" id="UP000028504"/>
    </source>
</evidence>
<dbReference type="Proteomes" id="UP000028504">
    <property type="component" value="Chromosome"/>
</dbReference>
<proteinExistence type="predicted"/>
<reference evidence="2 3" key="1">
    <citation type="submission" date="2014-07" db="EMBL/GenBank/DDBJ databases">
        <title>Complete genome sequence of Corynebacterium atypicum DSM 44849: identifiction of the mycolic acid biosynthesis genes.</title>
        <authorList>
            <person name="Tippelt A."/>
            <person name="Mollmann S."/>
            <person name="Albersmeier A."/>
            <person name="Jaenicke S."/>
            <person name="Ruckert C."/>
            <person name="Tauch A."/>
        </authorList>
    </citation>
    <scope>NUCLEOTIDE SEQUENCE [LARGE SCALE GENOMIC DNA]</scope>
    <source>
        <strain evidence="2 3">R2070</strain>
    </source>
</reference>
<evidence type="ECO:0000313" key="2">
    <source>
        <dbReference type="EMBL" id="AIG64807.1"/>
    </source>
</evidence>
<keyword evidence="3" id="KW-1185">Reference proteome</keyword>
<protein>
    <submittedName>
        <fullName evidence="2">Uncharacterized protein</fullName>
    </submittedName>
</protein>
<evidence type="ECO:0000256" key="1">
    <source>
        <dbReference type="SAM" id="MobiDB-lite"/>
    </source>
</evidence>
<gene>
    <name evidence="2" type="ORF">CATYP_09870</name>
</gene>
<accession>A0ABM5QPP8</accession>
<feature type="region of interest" description="Disordered" evidence="1">
    <location>
        <begin position="24"/>
        <end position="52"/>
    </location>
</feature>
<sequence>MPQFRWLKMGELHAGWTWVAARIPDPGGADESAAEEQFSDVSTTAGDDADDGCESVVQTTEIWEVHSASDAQDTARGAERGVEDPRLTGVNGLTPDVWKVTDGPHLGTPERGQEFNRTNLSGRVWVWIPGEEN</sequence>
<dbReference type="EMBL" id="CP008944">
    <property type="protein sequence ID" value="AIG64807.1"/>
    <property type="molecule type" value="Genomic_DNA"/>
</dbReference>
<organism evidence="2 3">
    <name type="scientific">Corynebacterium atypicum</name>
    <dbReference type="NCBI Taxonomy" id="191610"/>
    <lineage>
        <taxon>Bacteria</taxon>
        <taxon>Bacillati</taxon>
        <taxon>Actinomycetota</taxon>
        <taxon>Actinomycetes</taxon>
        <taxon>Mycobacteriales</taxon>
        <taxon>Corynebacteriaceae</taxon>
        <taxon>Corynebacterium</taxon>
    </lineage>
</organism>
<name>A0ABM5QPP8_9CORY</name>